<feature type="compositionally biased region" description="Polar residues" evidence="10">
    <location>
        <begin position="20"/>
        <end position="34"/>
    </location>
</feature>
<comment type="caution">
    <text evidence="12">The sequence shown here is derived from an EMBL/GenBank/DDBJ whole genome shotgun (WGS) entry which is preliminary data.</text>
</comment>
<feature type="region of interest" description="Disordered" evidence="10">
    <location>
        <begin position="202"/>
        <end position="293"/>
    </location>
</feature>
<evidence type="ECO:0000256" key="3">
    <source>
        <dbReference type="ARBA" id="ARBA00022448"/>
    </source>
</evidence>
<evidence type="ECO:0000259" key="11">
    <source>
        <dbReference type="Pfam" id="PF05064"/>
    </source>
</evidence>
<dbReference type="InterPro" id="IPR026010">
    <property type="entry name" value="NSP1/NUP62"/>
</dbReference>
<dbReference type="OrthoDB" id="344345at2759"/>
<feature type="compositionally biased region" description="Polar residues" evidence="10">
    <location>
        <begin position="279"/>
        <end position="288"/>
    </location>
</feature>
<keyword evidence="5" id="KW-0653">Protein transport</keyword>
<dbReference type="GO" id="GO:0051028">
    <property type="term" value="P:mRNA transport"/>
    <property type="evidence" value="ECO:0007669"/>
    <property type="project" value="UniProtKB-KW"/>
</dbReference>
<comment type="similarity">
    <text evidence="2">Belongs to the nucleoporin NSP1/NUP62 family.</text>
</comment>
<reference evidence="12 13" key="1">
    <citation type="submission" date="2019-02" db="EMBL/GenBank/DDBJ databases">
        <title>Genome sequencing of the rare red list fungi Bondarzewia mesenterica.</title>
        <authorList>
            <person name="Buettner E."/>
            <person name="Kellner H."/>
        </authorList>
    </citation>
    <scope>NUCLEOTIDE SEQUENCE [LARGE SCALE GENOMIC DNA]</scope>
    <source>
        <strain evidence="12 13">DSM 108281</strain>
    </source>
</reference>
<dbReference type="Pfam" id="PF05064">
    <property type="entry name" value="Nsp1_C"/>
    <property type="match status" value="2"/>
</dbReference>
<dbReference type="PANTHER" id="PTHR12084:SF0">
    <property type="entry name" value="NUCLEAR PORE GLYCOPROTEIN P62"/>
    <property type="match status" value="1"/>
</dbReference>
<evidence type="ECO:0000256" key="7">
    <source>
        <dbReference type="ARBA" id="ARBA00023132"/>
    </source>
</evidence>
<gene>
    <name evidence="12" type="ORF">EW146_g6355</name>
</gene>
<feature type="compositionally biased region" description="Polar residues" evidence="10">
    <location>
        <begin position="227"/>
        <end position="237"/>
    </location>
</feature>
<keyword evidence="13" id="KW-1185">Reference proteome</keyword>
<dbReference type="EMBL" id="SGPL01000315">
    <property type="protein sequence ID" value="THH13920.1"/>
    <property type="molecule type" value="Genomic_DNA"/>
</dbReference>
<dbReference type="GO" id="GO:0006405">
    <property type="term" value="P:RNA export from nucleus"/>
    <property type="evidence" value="ECO:0007669"/>
    <property type="project" value="TreeGrafter"/>
</dbReference>
<feature type="region of interest" description="Disordered" evidence="10">
    <location>
        <begin position="630"/>
        <end position="650"/>
    </location>
</feature>
<evidence type="ECO:0000256" key="10">
    <source>
        <dbReference type="SAM" id="MobiDB-lite"/>
    </source>
</evidence>
<dbReference type="Gene3D" id="1.20.5.170">
    <property type="match status" value="1"/>
</dbReference>
<dbReference type="GO" id="GO:0044613">
    <property type="term" value="C:nuclear pore central transport channel"/>
    <property type="evidence" value="ECO:0007669"/>
    <property type="project" value="TreeGrafter"/>
</dbReference>
<accession>A0A4S4LUH9</accession>
<protein>
    <recommendedName>
        <fullName evidence="11">Nucleoporin NSP1-like C-terminal domain-containing protein</fullName>
    </recommendedName>
</protein>
<dbReference type="GO" id="GO:0006606">
    <property type="term" value="P:protein import into nucleus"/>
    <property type="evidence" value="ECO:0007669"/>
    <property type="project" value="TreeGrafter"/>
</dbReference>
<feature type="compositionally biased region" description="Low complexity" evidence="10">
    <location>
        <begin position="261"/>
        <end position="272"/>
    </location>
</feature>
<evidence type="ECO:0000256" key="5">
    <source>
        <dbReference type="ARBA" id="ARBA00022927"/>
    </source>
</evidence>
<organism evidence="12 13">
    <name type="scientific">Bondarzewia mesenterica</name>
    <dbReference type="NCBI Taxonomy" id="1095465"/>
    <lineage>
        <taxon>Eukaryota</taxon>
        <taxon>Fungi</taxon>
        <taxon>Dikarya</taxon>
        <taxon>Basidiomycota</taxon>
        <taxon>Agaricomycotina</taxon>
        <taxon>Agaricomycetes</taxon>
        <taxon>Russulales</taxon>
        <taxon>Bondarzewiaceae</taxon>
        <taxon>Bondarzewia</taxon>
    </lineage>
</organism>
<evidence type="ECO:0000256" key="4">
    <source>
        <dbReference type="ARBA" id="ARBA00022816"/>
    </source>
</evidence>
<evidence type="ECO:0000313" key="13">
    <source>
        <dbReference type="Proteomes" id="UP000310158"/>
    </source>
</evidence>
<dbReference type="GO" id="GO:0005543">
    <property type="term" value="F:phospholipid binding"/>
    <property type="evidence" value="ECO:0007669"/>
    <property type="project" value="TreeGrafter"/>
</dbReference>
<sequence>MSFFGQNNNNNGNAPGAQQTPSAFSNLTTNTQVGSAFGGGANLFGGQQAKPASDPPPGGNLFAVTANKDTNSSSGSGNTGGGLFSTAGSGTNPLTSGGASGTNQLMGGGASGTHLPMGGGASSTNPLMSGGASGTNPPMGGTSTGSGLFSGGSTGTNPLLGGSNAGTAHLLKSRTPILNTGLSASTGGSTNAFGGLFGSKPADQTAAKTTPAPSNFFSAPPASATPGQTGTYSTGPITSLPGGSLFPKKPDGPAPTPASAPSPSAITPASTSLGAFSLPGTTPKISTPATGTGLTGGLFGNLGAAKDKPEEKKDGAAREPLREFVLSVAAAYDQSSLAASAFGILGAAGSTAPTPAEKKDAVPSPFGSFGVRLGVGDKDKAATPAAATLTTGINAPAAISVPPPSMLRGKSIEEIVNRWSTDLENHVREFTKFSAEVAVWDRALIENGNNVRSLVSACLSIHIGILTEAIESRQLAALYNHVLAAEREQNDIDQSLDHIEQQQKELSATLEIYEKQTEDILGGQGGNLRTLDTGPADTERDKKVYMLATELHSHLDDLSSSLTQLVESVNAVSLDGTPDGSTPSSGENSMSQIAQVLSNHLESLQWIDGASRELEGKVVEVEKRVREAGLSVNTSNSGPGGGRRGYGLTR</sequence>
<feature type="coiled-coil region" evidence="9">
    <location>
        <begin position="485"/>
        <end position="519"/>
    </location>
</feature>
<keyword evidence="3" id="KW-0813">Transport</keyword>
<feature type="domain" description="Nucleoporin NSP1-like C-terminal" evidence="11">
    <location>
        <begin position="402"/>
        <end position="460"/>
    </location>
</feature>
<feature type="compositionally biased region" description="Polar residues" evidence="10">
    <location>
        <begin position="86"/>
        <end position="105"/>
    </location>
</feature>
<keyword evidence="4" id="KW-0509">mRNA transport</keyword>
<keyword evidence="6" id="KW-0811">Translocation</keyword>
<keyword evidence="8" id="KW-0539">Nucleus</keyword>
<dbReference type="GO" id="GO:0017056">
    <property type="term" value="F:structural constituent of nuclear pore"/>
    <property type="evidence" value="ECO:0007669"/>
    <property type="project" value="InterPro"/>
</dbReference>
<evidence type="ECO:0000256" key="9">
    <source>
        <dbReference type="SAM" id="Coils"/>
    </source>
</evidence>
<feature type="compositionally biased region" description="Gly residues" evidence="10">
    <location>
        <begin position="638"/>
        <end position="650"/>
    </location>
</feature>
<feature type="compositionally biased region" description="Low complexity" evidence="10">
    <location>
        <begin position="1"/>
        <end position="19"/>
    </location>
</feature>
<evidence type="ECO:0000256" key="1">
    <source>
        <dbReference type="ARBA" id="ARBA00004567"/>
    </source>
</evidence>
<evidence type="ECO:0000313" key="12">
    <source>
        <dbReference type="EMBL" id="THH13920.1"/>
    </source>
</evidence>
<evidence type="ECO:0000256" key="2">
    <source>
        <dbReference type="ARBA" id="ARBA00005911"/>
    </source>
</evidence>
<name>A0A4S4LUH9_9AGAM</name>
<evidence type="ECO:0000256" key="8">
    <source>
        <dbReference type="ARBA" id="ARBA00023242"/>
    </source>
</evidence>
<feature type="region of interest" description="Disordered" evidence="10">
    <location>
        <begin position="1"/>
        <end position="161"/>
    </location>
</feature>
<dbReference type="AlphaFoldDB" id="A0A4S4LUH9"/>
<feature type="compositionally biased region" description="Gly residues" evidence="10">
    <location>
        <begin position="142"/>
        <end position="154"/>
    </location>
</feature>
<dbReference type="Proteomes" id="UP000310158">
    <property type="component" value="Unassembled WGS sequence"/>
</dbReference>
<keyword evidence="7" id="KW-0906">Nuclear pore complex</keyword>
<feature type="domain" description="Nucleoporin NSP1-like C-terminal" evidence="11">
    <location>
        <begin position="474"/>
        <end position="524"/>
    </location>
</feature>
<feature type="compositionally biased region" description="Gly residues" evidence="10">
    <location>
        <begin position="106"/>
        <end position="121"/>
    </location>
</feature>
<dbReference type="PANTHER" id="PTHR12084">
    <property type="entry name" value="NUCLEAR PORE GLYCOPROTEIN P62-RELATED"/>
    <property type="match status" value="1"/>
</dbReference>
<evidence type="ECO:0000256" key="6">
    <source>
        <dbReference type="ARBA" id="ARBA00023010"/>
    </source>
</evidence>
<feature type="compositionally biased region" description="Low complexity" evidence="10">
    <location>
        <begin position="210"/>
        <end position="226"/>
    </location>
</feature>
<comment type="subcellular location">
    <subcellularLocation>
        <location evidence="1">Nucleus</location>
        <location evidence="1">Nuclear pore complex</location>
    </subcellularLocation>
</comment>
<dbReference type="InterPro" id="IPR007758">
    <property type="entry name" value="Nucleoporin_NSP1_C"/>
</dbReference>
<proteinExistence type="inferred from homology"/>
<keyword evidence="9" id="KW-0175">Coiled coil</keyword>